<evidence type="ECO:0000256" key="1">
    <source>
        <dbReference type="ARBA" id="ARBA00022553"/>
    </source>
</evidence>
<dbReference type="PANTHER" id="PTHR44591:SF3">
    <property type="entry name" value="RESPONSE REGULATORY DOMAIN-CONTAINING PROTEIN"/>
    <property type="match status" value="1"/>
</dbReference>
<dbReference type="RefSeq" id="WP_004077339.1">
    <property type="nucleotide sequence ID" value="NZ_CM001436.1"/>
</dbReference>
<evidence type="ECO:0000313" key="4">
    <source>
        <dbReference type="EMBL" id="EHQ35584.1"/>
    </source>
</evidence>
<name>H1Z344_9EURY</name>
<dbReference type="OrthoDB" id="2830at2157"/>
<reference evidence="4 5" key="1">
    <citation type="submission" date="2011-10" db="EMBL/GenBank/DDBJ databases">
        <title>The Improved High-Quality Draft genome of Methanoplanus limicola DSM 2279.</title>
        <authorList>
            <consortium name="US DOE Joint Genome Institute (JGI-PGF)"/>
            <person name="Lucas S."/>
            <person name="Copeland A."/>
            <person name="Lapidus A."/>
            <person name="Glavina del Rio T."/>
            <person name="Dalin E."/>
            <person name="Tice H."/>
            <person name="Bruce D."/>
            <person name="Goodwin L."/>
            <person name="Pitluck S."/>
            <person name="Peters L."/>
            <person name="Mikhailova N."/>
            <person name="Lu M."/>
            <person name="Kyrpides N."/>
            <person name="Mavromatis K."/>
            <person name="Ivanova N."/>
            <person name="Markowitz V."/>
            <person name="Cheng J.-F."/>
            <person name="Hugenholtz P."/>
            <person name="Woyke T."/>
            <person name="Wu D."/>
            <person name="Wirth R."/>
            <person name="Brambilla E.-M."/>
            <person name="Klenk H.-P."/>
            <person name="Eisen J.A."/>
        </authorList>
    </citation>
    <scope>NUCLEOTIDE SEQUENCE [LARGE SCALE GENOMIC DNA]</scope>
    <source>
        <strain evidence="4 5">DSM 2279</strain>
    </source>
</reference>
<dbReference type="SUPFAM" id="SSF52172">
    <property type="entry name" value="CheY-like"/>
    <property type="match status" value="1"/>
</dbReference>
<dbReference type="InterPro" id="IPR011006">
    <property type="entry name" value="CheY-like_superfamily"/>
</dbReference>
<dbReference type="InParanoid" id="H1Z344"/>
<dbReference type="Pfam" id="PF00072">
    <property type="entry name" value="Response_reg"/>
    <property type="match status" value="1"/>
</dbReference>
<dbReference type="Gene3D" id="3.40.50.2300">
    <property type="match status" value="1"/>
</dbReference>
<dbReference type="GO" id="GO:0000160">
    <property type="term" value="P:phosphorelay signal transduction system"/>
    <property type="evidence" value="ECO:0007669"/>
    <property type="project" value="InterPro"/>
</dbReference>
<accession>H1Z344</accession>
<dbReference type="PANTHER" id="PTHR44591">
    <property type="entry name" value="STRESS RESPONSE REGULATOR PROTEIN 1"/>
    <property type="match status" value="1"/>
</dbReference>
<proteinExistence type="predicted"/>
<evidence type="ECO:0000259" key="3">
    <source>
        <dbReference type="PROSITE" id="PS50110"/>
    </source>
</evidence>
<feature type="domain" description="Response regulatory" evidence="3">
    <location>
        <begin position="3"/>
        <end position="119"/>
    </location>
</feature>
<protein>
    <submittedName>
        <fullName evidence="4">Response regulator receiver protein</fullName>
    </submittedName>
</protein>
<dbReference type="PROSITE" id="PS50110">
    <property type="entry name" value="RESPONSE_REGULATORY"/>
    <property type="match status" value="1"/>
</dbReference>
<evidence type="ECO:0000256" key="2">
    <source>
        <dbReference type="PROSITE-ProRule" id="PRU00169"/>
    </source>
</evidence>
<dbReference type="SMART" id="SM00448">
    <property type="entry name" value="REC"/>
    <property type="match status" value="1"/>
</dbReference>
<keyword evidence="1 2" id="KW-0597">Phosphoprotein</keyword>
<dbReference type="AlphaFoldDB" id="H1Z344"/>
<feature type="modified residue" description="4-aspartylphosphate" evidence="2">
    <location>
        <position position="52"/>
    </location>
</feature>
<dbReference type="STRING" id="937775.Metlim_1481"/>
<dbReference type="EMBL" id="CM001436">
    <property type="protein sequence ID" value="EHQ35584.1"/>
    <property type="molecule type" value="Genomic_DNA"/>
</dbReference>
<gene>
    <name evidence="4" type="ORF">Metlim_1481</name>
</gene>
<dbReference type="InterPro" id="IPR001789">
    <property type="entry name" value="Sig_transdc_resp-reg_receiver"/>
</dbReference>
<dbReference type="InterPro" id="IPR050595">
    <property type="entry name" value="Bact_response_regulator"/>
</dbReference>
<dbReference type="HOGENOM" id="CLU_000445_69_1_2"/>
<organism evidence="4 5">
    <name type="scientific">Methanoplanus limicola DSM 2279</name>
    <dbReference type="NCBI Taxonomy" id="937775"/>
    <lineage>
        <taxon>Archaea</taxon>
        <taxon>Methanobacteriati</taxon>
        <taxon>Methanobacteriota</taxon>
        <taxon>Stenosarchaea group</taxon>
        <taxon>Methanomicrobia</taxon>
        <taxon>Methanomicrobiales</taxon>
        <taxon>Methanomicrobiaceae</taxon>
        <taxon>Methanoplanus</taxon>
    </lineage>
</organism>
<sequence>MKTILIIDDMELLNNIFVEVLQNEGYSVYSSISGLNGIEKLKSIKTDLILLDIMMPVMDGWETLDYIRSDPEISDIPVIMMTAKKLFPDDIFQYGDLISGYIKKPLKIESLINCINSFFKNKEEIEIFIKNTALKTSDYEKALAVGKTAEDMLFFRMVIDKLIDINSEDDSADIDDGPIVDIERLNSHFDNLQRKFTEQITGLGVREYIPVSLLGYI</sequence>
<keyword evidence="5" id="KW-1185">Reference proteome</keyword>
<evidence type="ECO:0000313" key="5">
    <source>
        <dbReference type="Proteomes" id="UP000005741"/>
    </source>
</evidence>
<dbReference type="Proteomes" id="UP000005741">
    <property type="component" value="Chromosome"/>
</dbReference>